<feature type="compositionally biased region" description="Low complexity" evidence="17">
    <location>
        <begin position="905"/>
        <end position="920"/>
    </location>
</feature>
<dbReference type="InterPro" id="IPR019826">
    <property type="entry name" value="Carboxylesterase_B_AS"/>
</dbReference>
<evidence type="ECO:0000313" key="24">
    <source>
        <dbReference type="EMBL" id="KAH0813666.1"/>
    </source>
</evidence>
<dbReference type="InterPro" id="IPR001254">
    <property type="entry name" value="Trypsin_dom"/>
</dbReference>
<dbReference type="GO" id="GO:0007165">
    <property type="term" value="P:signal transduction"/>
    <property type="evidence" value="ECO:0007669"/>
    <property type="project" value="InterPro"/>
</dbReference>
<dbReference type="CDD" id="cd04374">
    <property type="entry name" value="RhoGAP_Graf"/>
    <property type="match status" value="1"/>
</dbReference>
<feature type="binding site" evidence="13">
    <location>
        <position position="2200"/>
    </location>
    <ligand>
        <name>substrate</name>
    </ligand>
</feature>
<evidence type="ECO:0000313" key="25">
    <source>
        <dbReference type="Proteomes" id="UP000719412"/>
    </source>
</evidence>
<dbReference type="Pfam" id="PF00620">
    <property type="entry name" value="RhoGAP"/>
    <property type="match status" value="1"/>
</dbReference>
<protein>
    <recommendedName>
        <fullName evidence="2">bis(5'-adenosyl)-triphosphatase</fullName>
        <ecNumber evidence="2">3.6.1.29</ecNumber>
    </recommendedName>
</protein>
<dbReference type="PRINTS" id="PR00722">
    <property type="entry name" value="CHYMOTRYPSIN"/>
</dbReference>
<dbReference type="GO" id="GO:0047710">
    <property type="term" value="F:bis(5'-adenosyl)-triphosphatase activity"/>
    <property type="evidence" value="ECO:0007669"/>
    <property type="project" value="UniProtKB-EC"/>
</dbReference>
<dbReference type="FunFam" id="2.30.30.40:FF:000055">
    <property type="entry name" value="rho GTPase-activating protein 26 isoform X1"/>
    <property type="match status" value="1"/>
</dbReference>
<dbReference type="InterPro" id="IPR002018">
    <property type="entry name" value="CarbesteraseB"/>
</dbReference>
<dbReference type="InterPro" id="IPR018114">
    <property type="entry name" value="TRYPSIN_HIS"/>
</dbReference>
<evidence type="ECO:0000259" key="22">
    <source>
        <dbReference type="PROSITE" id="PS50263"/>
    </source>
</evidence>
<dbReference type="SMART" id="SM00324">
    <property type="entry name" value="RhoGAP"/>
    <property type="match status" value="1"/>
</dbReference>
<proteinExistence type="inferred from homology"/>
<comment type="similarity">
    <text evidence="1">Belongs to the type-B carboxylesterase/lipase family.</text>
</comment>
<feature type="domain" description="CN hydrolase" evidence="22">
    <location>
        <begin position="1877"/>
        <end position="2081"/>
    </location>
</feature>
<dbReference type="FunFam" id="1.10.555.10:FF:000006">
    <property type="entry name" value="Rho GTPase activating protein 26"/>
    <property type="match status" value="1"/>
</dbReference>
<dbReference type="SUPFAM" id="SSF56317">
    <property type="entry name" value="Carbon-nitrogen hydrolase"/>
    <property type="match status" value="1"/>
</dbReference>
<comment type="similarity">
    <text evidence="10">Belongs to the peptidase S1 family. CLIP subfamily.</text>
</comment>
<feature type="short sequence motif" description="Histidine triad motif" evidence="16">
    <location>
        <begin position="2211"/>
        <end position="2215"/>
    </location>
</feature>
<evidence type="ECO:0000256" key="7">
    <source>
        <dbReference type="ARBA" id="ARBA00022801"/>
    </source>
</evidence>
<dbReference type="SUPFAM" id="SSF50729">
    <property type="entry name" value="PH domain-like"/>
    <property type="match status" value="1"/>
</dbReference>
<dbReference type="Gene3D" id="3.30.428.10">
    <property type="entry name" value="HIT-like"/>
    <property type="match status" value="1"/>
</dbReference>
<dbReference type="Pfam" id="PF00089">
    <property type="entry name" value="Trypsin"/>
    <property type="match status" value="1"/>
</dbReference>
<dbReference type="InterPro" id="IPR011146">
    <property type="entry name" value="HIT-like"/>
</dbReference>
<feature type="site" description="Important for induction of apoptosis" evidence="14">
    <location>
        <position position="2231"/>
    </location>
</feature>
<dbReference type="Gene3D" id="2.30.29.30">
    <property type="entry name" value="Pleckstrin-homology domain (PH domain)/Phosphotyrosine-binding domain (PTB)"/>
    <property type="match status" value="1"/>
</dbReference>
<dbReference type="Pfam" id="PF16746">
    <property type="entry name" value="BAR_3"/>
    <property type="match status" value="2"/>
</dbReference>
<dbReference type="Pfam" id="PF00795">
    <property type="entry name" value="CN_hydrolase"/>
    <property type="match status" value="2"/>
</dbReference>
<feature type="domain" description="SH3" evidence="18">
    <location>
        <begin position="949"/>
        <end position="1009"/>
    </location>
</feature>
<gene>
    <name evidence="24" type="ORF">GEV33_009125</name>
</gene>
<dbReference type="InterPro" id="IPR047234">
    <property type="entry name" value="GRAF_fam"/>
</dbReference>
<dbReference type="Gene3D" id="1.10.555.10">
    <property type="entry name" value="Rho GTPase activation protein"/>
    <property type="match status" value="1"/>
</dbReference>
<dbReference type="SMART" id="SM00326">
    <property type="entry name" value="SH3"/>
    <property type="match status" value="1"/>
</dbReference>
<keyword evidence="6" id="KW-0547">Nucleotide-binding</keyword>
<dbReference type="InterPro" id="IPR001314">
    <property type="entry name" value="Peptidase_S1A"/>
</dbReference>
<feature type="compositionally biased region" description="Polar residues" evidence="17">
    <location>
        <begin position="921"/>
        <end position="930"/>
    </location>
</feature>
<name>A0A8J6LHK8_TENMO</name>
<evidence type="ECO:0000259" key="19">
    <source>
        <dbReference type="PROSITE" id="PS50003"/>
    </source>
</evidence>
<dbReference type="PROSITE" id="PS00892">
    <property type="entry name" value="HIT_1"/>
    <property type="match status" value="1"/>
</dbReference>
<dbReference type="SUPFAM" id="SSF54197">
    <property type="entry name" value="HIT-like"/>
    <property type="match status" value="1"/>
</dbReference>
<keyword evidence="25" id="KW-1185">Reference proteome</keyword>
<dbReference type="FunFam" id="2.40.10.10:FF:000002">
    <property type="entry name" value="Transmembrane protease serine"/>
    <property type="match status" value="1"/>
</dbReference>
<keyword evidence="4" id="KW-0343">GTPase activation</keyword>
<keyword evidence="8" id="KW-1015">Disulfide bond</keyword>
<dbReference type="SUPFAM" id="SSF50494">
    <property type="entry name" value="Trypsin-like serine proteases"/>
    <property type="match status" value="1"/>
</dbReference>
<dbReference type="InterPro" id="IPR029058">
    <property type="entry name" value="AB_hydrolase_fold"/>
</dbReference>
<dbReference type="InterPro" id="IPR047225">
    <property type="entry name" value="PH_GRAF"/>
</dbReference>
<feature type="domain" description="PH" evidence="19">
    <location>
        <begin position="392"/>
        <end position="517"/>
    </location>
</feature>
<dbReference type="Proteomes" id="UP000719412">
    <property type="component" value="Unassembled WGS sequence"/>
</dbReference>
<evidence type="ECO:0000256" key="4">
    <source>
        <dbReference type="ARBA" id="ARBA00022468"/>
    </source>
</evidence>
<dbReference type="Gene3D" id="2.40.10.10">
    <property type="entry name" value="Trypsin-like serine proteases"/>
    <property type="match status" value="2"/>
</dbReference>
<dbReference type="InterPro" id="IPR019819">
    <property type="entry name" value="Carboxylesterase_B_CS"/>
</dbReference>
<dbReference type="InterPro" id="IPR039383">
    <property type="entry name" value="FHIT"/>
</dbReference>
<dbReference type="CDD" id="cd01275">
    <property type="entry name" value="FHIT"/>
    <property type="match status" value="1"/>
</dbReference>
<dbReference type="SUPFAM" id="SSF50044">
    <property type="entry name" value="SH3-domain"/>
    <property type="match status" value="1"/>
</dbReference>
<dbReference type="SUPFAM" id="SSF48350">
    <property type="entry name" value="GTPase activation domain, GAP"/>
    <property type="match status" value="1"/>
</dbReference>
<dbReference type="PROSITE" id="PS00134">
    <property type="entry name" value="TRYPSIN_HIS"/>
    <property type="match status" value="1"/>
</dbReference>
<dbReference type="PROSITE" id="PS00122">
    <property type="entry name" value="CARBOXYLESTERASE_B_1"/>
    <property type="match status" value="1"/>
</dbReference>
<evidence type="ECO:0000256" key="9">
    <source>
        <dbReference type="ARBA" id="ARBA00023180"/>
    </source>
</evidence>
<dbReference type="GO" id="GO:0006508">
    <property type="term" value="P:proteolysis"/>
    <property type="evidence" value="ECO:0007669"/>
    <property type="project" value="InterPro"/>
</dbReference>
<keyword evidence="3 15" id="KW-0728">SH3 domain</keyword>
<dbReference type="Gene3D" id="3.60.110.10">
    <property type="entry name" value="Carbon-nitrogen hydrolase"/>
    <property type="match status" value="2"/>
</dbReference>
<evidence type="ECO:0000256" key="12">
    <source>
        <dbReference type="PIRSR" id="PIRSR639383-1"/>
    </source>
</evidence>
<dbReference type="CDD" id="cd00190">
    <property type="entry name" value="Tryp_SPc"/>
    <property type="match status" value="1"/>
</dbReference>
<reference evidence="24" key="1">
    <citation type="journal article" date="2020" name="J Insects Food Feed">
        <title>The yellow mealworm (Tenebrio molitor) genome: a resource for the emerging insects as food and feed industry.</title>
        <authorList>
            <person name="Eriksson T."/>
            <person name="Andere A."/>
            <person name="Kelstrup H."/>
            <person name="Emery V."/>
            <person name="Picard C."/>
        </authorList>
    </citation>
    <scope>NUCLEOTIDE SEQUENCE</scope>
    <source>
        <strain evidence="24">Stoneville</strain>
        <tissue evidence="24">Whole head</tissue>
    </source>
</reference>
<dbReference type="PROSITE" id="PS51084">
    <property type="entry name" value="HIT_2"/>
    <property type="match status" value="1"/>
</dbReference>
<reference evidence="24" key="2">
    <citation type="submission" date="2021-08" db="EMBL/GenBank/DDBJ databases">
        <authorList>
            <person name="Eriksson T."/>
        </authorList>
    </citation>
    <scope>NUCLEOTIDE SEQUENCE</scope>
    <source>
        <strain evidence="24">Stoneville</strain>
        <tissue evidence="24">Whole head</tissue>
    </source>
</reference>
<feature type="binding site" evidence="13">
    <location>
        <position position="2144"/>
    </location>
    <ligand>
        <name>substrate</name>
    </ligand>
</feature>
<dbReference type="Gene3D" id="3.40.50.1820">
    <property type="entry name" value="alpha/beta hydrolase"/>
    <property type="match status" value="1"/>
</dbReference>
<dbReference type="EC" id="3.6.1.29" evidence="2"/>
<dbReference type="PROSITE" id="PS50238">
    <property type="entry name" value="RHOGAP"/>
    <property type="match status" value="1"/>
</dbReference>
<evidence type="ECO:0000256" key="16">
    <source>
        <dbReference type="PROSITE-ProRule" id="PRU00464"/>
    </source>
</evidence>
<evidence type="ECO:0000256" key="3">
    <source>
        <dbReference type="ARBA" id="ARBA00022443"/>
    </source>
</evidence>
<evidence type="ECO:0000256" key="6">
    <source>
        <dbReference type="ARBA" id="ARBA00022741"/>
    </source>
</evidence>
<dbReference type="PANTHER" id="PTHR12552:SF1">
    <property type="entry name" value="RHO GTPASE-ACTIVATING PROTEIN GRAF"/>
    <property type="match status" value="1"/>
</dbReference>
<dbReference type="Gene3D" id="2.30.30.40">
    <property type="entry name" value="SH3 Domains"/>
    <property type="match status" value="1"/>
</dbReference>
<dbReference type="FunFam" id="3.30.428.10:FF:000011">
    <property type="entry name" value="Fragile histidine triad"/>
    <property type="match status" value="1"/>
</dbReference>
<keyword evidence="5" id="KW-0719">Serine esterase</keyword>
<dbReference type="SUPFAM" id="SSF53474">
    <property type="entry name" value="alpha/beta-Hydrolases"/>
    <property type="match status" value="1"/>
</dbReference>
<dbReference type="InterPro" id="IPR008936">
    <property type="entry name" value="Rho_GTPase_activation_prot"/>
</dbReference>
<evidence type="ECO:0000256" key="10">
    <source>
        <dbReference type="ARBA" id="ARBA00024195"/>
    </source>
</evidence>
<dbReference type="Pfam" id="PF00135">
    <property type="entry name" value="COesterase"/>
    <property type="match status" value="1"/>
</dbReference>
<evidence type="ECO:0000256" key="17">
    <source>
        <dbReference type="SAM" id="MobiDB-lite"/>
    </source>
</evidence>
<keyword evidence="7" id="KW-0378">Hydrolase</keyword>
<evidence type="ECO:0000256" key="14">
    <source>
        <dbReference type="PIRSR" id="PIRSR639383-3"/>
    </source>
</evidence>
<dbReference type="GO" id="GO:0000166">
    <property type="term" value="F:nucleotide binding"/>
    <property type="evidence" value="ECO:0007669"/>
    <property type="project" value="UniProtKB-KW"/>
</dbReference>
<dbReference type="EMBL" id="JABDTM020025055">
    <property type="protein sequence ID" value="KAH0813666.1"/>
    <property type="molecule type" value="Genomic_DNA"/>
</dbReference>
<evidence type="ECO:0000259" key="21">
    <source>
        <dbReference type="PROSITE" id="PS50240"/>
    </source>
</evidence>
<accession>A0A8J6LHK8</accession>
<dbReference type="Pfam" id="PF14604">
    <property type="entry name" value="SH3_9"/>
    <property type="match status" value="1"/>
</dbReference>
<dbReference type="Gene3D" id="1.20.1270.60">
    <property type="entry name" value="Arfaptin homology (AH) domain/BAR domain"/>
    <property type="match status" value="2"/>
</dbReference>
<dbReference type="CDD" id="cd11882">
    <property type="entry name" value="SH3_GRAF-like"/>
    <property type="match status" value="1"/>
</dbReference>
<dbReference type="InterPro" id="IPR036265">
    <property type="entry name" value="HIT-like_sf"/>
</dbReference>
<evidence type="ECO:0000256" key="8">
    <source>
        <dbReference type="ARBA" id="ARBA00023157"/>
    </source>
</evidence>
<evidence type="ECO:0000256" key="11">
    <source>
        <dbReference type="ARBA" id="ARBA00047780"/>
    </source>
</evidence>
<sequence>MMRAHYDVNDKSDDVSCAVVKESEKNRRRSFKRRRKFSGIFFRGESDRCRFKFCDRKFRSVSLNGDISASNTFSRVVHKAIGNVKEKSGKNATCSVTLATPVHNRSGRNLHNPGGISSFPPDRDVIACQSHRPVSVLFQLENVYSHVVKPLEDFRKKCIGGVKNEKKKFEKQTAKFCQCQERYLNLTTKKPNSLQEGKSEQISTVNNAKKNENNFRVKILGIQETKENSFAHLPKCYLSHIEVVSEFADLTVIGFLFIFRIAAQQIDKGGLPPFAVTPNQSTTRDGLPRLADASVDMAERHFFTASMEYVYLIQEVHERKKFEFVEALLTFLFGWLTFYHQGHEVAADFNPYRKDLQEKIQRTRANFDDYSNKLRKRMAEVQHLEKPVRKSKGCREGYLFLLEKSKSPRFGETNSRLSSLVSVAEAFGTTWTKHFCKYDKETKEFSMLPYNQLTSKTVSQPETMVLTSCVRRMSDSIDKRFCFDIQLDAKPGVAFTLQALSEQDRKAWMDIMDGKEPTYTAPGINKAQNSEERVLDDVGIQFVKKCIEVLENRGLEEQGMYRVVGVTSKVNKLLNMGLDRRKSDKLSSLDDPQEWETKTITSALKSYLRNLPEPLMTYKYHNGFIAAVKNETRQLRIHDVHTLVHRLPKTNFEVLKLLLKHLANVAAKSEKNLMTVSNLGVCFGPTLLRPEEETVASIMDLKFYNIVVEILIENYDKIFNSEPDKTLPSENTSPRNQPPGINYKHAGDHQVANYAPEGVDLYRNYNSNHSNHVGQPYMRPHMTCTVKAYYEEPVPANMCSSLYSVHESANGAYPHAMTRSEHLGPNFQQKIPQKSMQRFIPTVSSQSESNIPNLPSHSPTYFRPFNRISKQFAFLRYGLRGSNLLTPEGVRGGSASRGNLVVVSVPNSTSSSNESVSSTSRDGNTYVTTPKKSERSNIYMAYPKGYKSPGDVRVRTLYACLGEHDGELSFEPNQIITNVKNSQEPGWLEGTLNGKTGLIPENYISTSLRHGLCKALHLNNSDPELVQESPRLSLHRQSLDSGRTLVRQTSTERKSSTFSSINMFHQVILFLLFKQTLGDCVCVPFWKCEDTSADSEELDFSSRNTCKGHFDVCCRVKCGKRRTESLVFSDARGRILGAAHEANFAEFPWMLGVISGNSYRCGASLIHPKVALTAAHCVQAGDGYVIRAGEWDWSHANEPLRHQDRRVSKVIIHPQFSLKSLVNDIAVVIVERAFRMGDHVGVVCLPPQNSAPIPEECVVTGWGKTSYKSVNGFENVLKKGNFPVVHNDDCEAALQGALLGPGFRLHDSFMCAGGGPKKDACKGDGGSPLVCLVEGEEDRYEQFGIVAWGLVCGLTDAPGVYVAFTKMDLICTIEQGQLRGQSEVDILGTPFVSFMGIPYARPPLGELRFKPPQPPRSWDGVRDATKQGSPCHALQLLPTPETLVLKPAGSEDCLYLNVYTRQLVTQNLKPVMVFIHGGAFISGSSDRSMYGPEFLMTEEIVLVTINYRLGALGFLTVDDPSLGVTGNAGLKDMVQALKWVKNNVKHFGGDPNNVTIFGESAGGASVHYLILSPLARGLFHKAIVQSASVLCPWVRGVNDAKQLARINGCSDTDNKRVLEFLQQIPVEKLLEGQVKLGDWLSPVDKRLVGPTVEPKSQDSFLAEEPIKIIDSGRYNQVPMMFGYTSLEGIFEEGTKLFGMKSNLGEFVPYYLGHPKDSDIFKEKNKKIAQFYFGSDVIDPNNKEALYTVITDATFLRGIHLAVKSHAKTCTQPVYYYRMSIETDLNMFKNRIHVKVKGYLFGVSHGDDLGYLFKIGNRVLKPGSIEEISVLRFVKMWANFAKTGTPIPAKDSFLNSEWPPVTEVLNFLDIGTDLVAGVDPDIDRMKFWDELCKDFTATNNKENNLKIVKDLVAEAAQKHAKVVFLPEASDYIATNKEEAKAFAEPLSGTLMNEYRNLAKNKKVWLSVGGFHELVQCEKECYDLRFPELSILQRKQGANILTYPSAFTNATGLLHWETLLRARAVETQCYVIAAAQYGKHNQKRISFGQALIVDPQGKIVAECPKYREGHDTNQSVAVAEIDSDLIKKIRCEMPVFQHRRDDLYRLQTVGNEEIAIDDSENFMFAHKVIPGSTVFYRTRHSFAFTNIRCVVPYHVLISSVRLCKRLSDLTDEEVADLFQTAVKVQQVVEAVTAACSSTLCVQDGTHAGQTIPHVHIHILPRHPNDFDHNDEVYDKLAKHDRDNNPEPRRSDEEMSKEAKILRKYFYKD</sequence>
<dbReference type="PROSITE" id="PS50263">
    <property type="entry name" value="CN_HYDROLASE"/>
    <property type="match status" value="1"/>
</dbReference>
<feature type="domain" description="HIT" evidence="23">
    <location>
        <begin position="2119"/>
        <end position="2226"/>
    </location>
</feature>
<dbReference type="GO" id="GO:0052689">
    <property type="term" value="F:carboxylic ester hydrolase activity"/>
    <property type="evidence" value="ECO:0007669"/>
    <property type="project" value="UniProtKB-KW"/>
</dbReference>
<dbReference type="SUPFAM" id="SSF103657">
    <property type="entry name" value="BAR/IMD domain-like"/>
    <property type="match status" value="2"/>
</dbReference>
<dbReference type="GO" id="GO:0004252">
    <property type="term" value="F:serine-type endopeptidase activity"/>
    <property type="evidence" value="ECO:0007669"/>
    <property type="project" value="InterPro"/>
</dbReference>
<dbReference type="InterPro" id="IPR009003">
    <property type="entry name" value="Peptidase_S1_PA"/>
</dbReference>
<feature type="active site" description="Tele-AMP-histidine intermediate" evidence="12">
    <location>
        <position position="2213"/>
    </location>
</feature>
<feature type="domain" description="Rho-GAP" evidence="20">
    <location>
        <begin position="533"/>
        <end position="719"/>
    </location>
</feature>
<dbReference type="GO" id="GO:0005096">
    <property type="term" value="F:GTPase activator activity"/>
    <property type="evidence" value="ECO:0007669"/>
    <property type="project" value="UniProtKB-KW"/>
</dbReference>
<dbReference type="InterPro" id="IPR011993">
    <property type="entry name" value="PH-like_dom_sf"/>
</dbReference>
<comment type="catalytic activity">
    <reaction evidence="11">
        <text>P(1),P(3)-bis(5'-adenosyl) triphosphate + H2O = AMP + ADP + 2 H(+)</text>
        <dbReference type="Rhea" id="RHEA:13893"/>
        <dbReference type="ChEBI" id="CHEBI:15377"/>
        <dbReference type="ChEBI" id="CHEBI:15378"/>
        <dbReference type="ChEBI" id="CHEBI:58529"/>
        <dbReference type="ChEBI" id="CHEBI:456215"/>
        <dbReference type="ChEBI" id="CHEBI:456216"/>
        <dbReference type="EC" id="3.6.1.29"/>
    </reaction>
</comment>
<dbReference type="InterPro" id="IPR036526">
    <property type="entry name" value="C-N_Hydrolase_sf"/>
</dbReference>
<dbReference type="PANTHER" id="PTHR12552">
    <property type="entry name" value="OLIGOPHRENIN 1"/>
    <property type="match status" value="1"/>
</dbReference>
<keyword evidence="9" id="KW-0325">Glycoprotein</keyword>
<evidence type="ECO:0000256" key="15">
    <source>
        <dbReference type="PROSITE-ProRule" id="PRU00192"/>
    </source>
</evidence>
<dbReference type="InterPro" id="IPR043504">
    <property type="entry name" value="Peptidase_S1_PA_chymotrypsin"/>
</dbReference>
<feature type="binding site" evidence="13">
    <location>
        <position position="2215"/>
    </location>
    <ligand>
        <name>substrate</name>
    </ligand>
</feature>
<dbReference type="InterPro" id="IPR000198">
    <property type="entry name" value="RhoGAP_dom"/>
</dbReference>
<feature type="domain" description="Peptidase S1" evidence="21">
    <location>
        <begin position="1135"/>
        <end position="1395"/>
    </location>
</feature>
<evidence type="ECO:0000259" key="20">
    <source>
        <dbReference type="PROSITE" id="PS50238"/>
    </source>
</evidence>
<evidence type="ECO:0000256" key="13">
    <source>
        <dbReference type="PIRSR" id="PIRSR639383-2"/>
    </source>
</evidence>
<dbReference type="GO" id="GO:0005737">
    <property type="term" value="C:cytoplasm"/>
    <property type="evidence" value="ECO:0007669"/>
    <property type="project" value="InterPro"/>
</dbReference>
<dbReference type="InterPro" id="IPR036028">
    <property type="entry name" value="SH3-like_dom_sf"/>
</dbReference>
<dbReference type="CDD" id="cd01249">
    <property type="entry name" value="BAR-PH_GRAF_family"/>
    <property type="match status" value="1"/>
</dbReference>
<dbReference type="PROSITE" id="PS50240">
    <property type="entry name" value="TRYPSIN_DOM"/>
    <property type="match status" value="1"/>
</dbReference>
<organism evidence="24 25">
    <name type="scientific">Tenebrio molitor</name>
    <name type="common">Yellow mealworm beetle</name>
    <dbReference type="NCBI Taxonomy" id="7067"/>
    <lineage>
        <taxon>Eukaryota</taxon>
        <taxon>Metazoa</taxon>
        <taxon>Ecdysozoa</taxon>
        <taxon>Arthropoda</taxon>
        <taxon>Hexapoda</taxon>
        <taxon>Insecta</taxon>
        <taxon>Pterygota</taxon>
        <taxon>Neoptera</taxon>
        <taxon>Endopterygota</taxon>
        <taxon>Coleoptera</taxon>
        <taxon>Polyphaga</taxon>
        <taxon>Cucujiformia</taxon>
        <taxon>Tenebrionidae</taxon>
        <taxon>Tenebrio</taxon>
    </lineage>
</organism>
<feature type="region of interest" description="Disordered" evidence="17">
    <location>
        <begin position="722"/>
        <end position="746"/>
    </location>
</feature>
<evidence type="ECO:0000256" key="1">
    <source>
        <dbReference type="ARBA" id="ARBA00005964"/>
    </source>
</evidence>
<dbReference type="InterPro" id="IPR027267">
    <property type="entry name" value="AH/BAR_dom_sf"/>
</dbReference>
<dbReference type="InterPro" id="IPR001849">
    <property type="entry name" value="PH_domain"/>
</dbReference>
<dbReference type="InterPro" id="IPR019808">
    <property type="entry name" value="Histidine_triad_CS"/>
</dbReference>
<dbReference type="InterPro" id="IPR003010">
    <property type="entry name" value="C-N_Hydrolase"/>
</dbReference>
<dbReference type="PROSITE" id="PS50002">
    <property type="entry name" value="SH3"/>
    <property type="match status" value="1"/>
</dbReference>
<evidence type="ECO:0000256" key="5">
    <source>
        <dbReference type="ARBA" id="ARBA00022487"/>
    </source>
</evidence>
<evidence type="ECO:0000259" key="23">
    <source>
        <dbReference type="PROSITE" id="PS51084"/>
    </source>
</evidence>
<dbReference type="PROSITE" id="PS00941">
    <property type="entry name" value="CARBOXYLESTERASE_B_2"/>
    <property type="match status" value="1"/>
</dbReference>
<dbReference type="PROSITE" id="PS50003">
    <property type="entry name" value="PH_DOMAIN"/>
    <property type="match status" value="1"/>
</dbReference>
<evidence type="ECO:0000256" key="2">
    <source>
        <dbReference type="ARBA" id="ARBA00012377"/>
    </source>
</evidence>
<feature type="region of interest" description="Disordered" evidence="17">
    <location>
        <begin position="905"/>
        <end position="931"/>
    </location>
</feature>
<dbReference type="SMART" id="SM00020">
    <property type="entry name" value="Tryp_SPc"/>
    <property type="match status" value="1"/>
</dbReference>
<dbReference type="InterPro" id="IPR004148">
    <property type="entry name" value="BAR_dom"/>
</dbReference>
<evidence type="ECO:0000259" key="18">
    <source>
        <dbReference type="PROSITE" id="PS50002"/>
    </source>
</evidence>
<dbReference type="InterPro" id="IPR001452">
    <property type="entry name" value="SH3_domain"/>
</dbReference>
<comment type="caution">
    <text evidence="24">The sequence shown here is derived from an EMBL/GenBank/DDBJ whole genome shotgun (WGS) entry which is preliminary data.</text>
</comment>
<dbReference type="Pfam" id="PF01230">
    <property type="entry name" value="HIT"/>
    <property type="match status" value="1"/>
</dbReference>